<dbReference type="Pfam" id="PF16214">
    <property type="entry name" value="AC_N"/>
    <property type="match status" value="1"/>
</dbReference>
<keyword evidence="15" id="KW-1185">Reference proteome</keyword>
<evidence type="ECO:0000256" key="6">
    <source>
        <dbReference type="ARBA" id="ARBA00022741"/>
    </source>
</evidence>
<dbReference type="EMBL" id="JARBHB010000017">
    <property type="protein sequence ID" value="KAJ8865994.1"/>
    <property type="molecule type" value="Genomic_DNA"/>
</dbReference>
<dbReference type="PANTHER" id="PTHR45627">
    <property type="entry name" value="ADENYLATE CYCLASE TYPE 1"/>
    <property type="match status" value="1"/>
</dbReference>
<feature type="transmembrane region" description="Helical" evidence="12">
    <location>
        <begin position="256"/>
        <end position="277"/>
    </location>
</feature>
<evidence type="ECO:0000256" key="3">
    <source>
        <dbReference type="ARBA" id="ARBA00012201"/>
    </source>
</evidence>
<feature type="transmembrane region" description="Helical" evidence="12">
    <location>
        <begin position="756"/>
        <end position="775"/>
    </location>
</feature>
<dbReference type="PANTHER" id="PTHR45627:SF23">
    <property type="entry name" value="AT30656P-RELATED"/>
    <property type="match status" value="1"/>
</dbReference>
<evidence type="ECO:0000313" key="15">
    <source>
        <dbReference type="Proteomes" id="UP001159363"/>
    </source>
</evidence>
<dbReference type="Proteomes" id="UP001159363">
    <property type="component" value="Chromosome 16"/>
</dbReference>
<dbReference type="Pfam" id="PF00211">
    <property type="entry name" value="Guanylate_cyc"/>
    <property type="match status" value="1"/>
</dbReference>
<evidence type="ECO:0000256" key="11">
    <source>
        <dbReference type="ARBA" id="ARBA00023239"/>
    </source>
</evidence>
<keyword evidence="5" id="KW-0479">Metal-binding</keyword>
<feature type="transmembrane region" description="Helical" evidence="12">
    <location>
        <begin position="230"/>
        <end position="250"/>
    </location>
</feature>
<keyword evidence="11" id="KW-0456">Lyase</keyword>
<dbReference type="SMART" id="SM00044">
    <property type="entry name" value="CYCc"/>
    <property type="match status" value="1"/>
</dbReference>
<evidence type="ECO:0000256" key="4">
    <source>
        <dbReference type="ARBA" id="ARBA00022692"/>
    </source>
</evidence>
<dbReference type="PROSITE" id="PS50125">
    <property type="entry name" value="GUANYLATE_CYCLASE_2"/>
    <property type="match status" value="1"/>
</dbReference>
<dbReference type="SUPFAM" id="SSF55073">
    <property type="entry name" value="Nucleotide cyclase"/>
    <property type="match status" value="1"/>
</dbReference>
<feature type="transmembrane region" description="Helical" evidence="12">
    <location>
        <begin position="691"/>
        <end position="712"/>
    </location>
</feature>
<evidence type="ECO:0000313" key="14">
    <source>
        <dbReference type="EMBL" id="KAJ8865994.1"/>
    </source>
</evidence>
<keyword evidence="6" id="KW-0547">Nucleotide-binding</keyword>
<dbReference type="InterPro" id="IPR032628">
    <property type="entry name" value="AC_N"/>
</dbReference>
<feature type="transmembrane region" description="Helical" evidence="12">
    <location>
        <begin position="75"/>
        <end position="97"/>
    </location>
</feature>
<sequence length="794" mass="91152">MMAQAMSTAGIELITRNSLNSLRHVSQTSDYLRETLNSQPVDDRSWSWSYLRRQFRVKYLDELYSSYQQRLQHGYFSVFLVLHIIVSIGHISAVASLRLERRHPAKTIQVWFPTWSLHEVLARGDRCRWGSPDGLVRTVPDVACYVLVMLLCGPLAWLLVRERSLEERPWVPFASSCVVIVVMVAVDLGLTLHHAAARDGDNGDVVRPSFTTHSLLACYMFLPLSHNVQVMVLGATISLCNLVALGTVVYEDHPRLWYKLASDAVYLACVNFHGLYFRLLNEISLRRTFLDRRACVEATHKVAYEKMQEDHLLLSILPRHIVDSVRNDIRSIIQQIDHPPRRKPFSEMYVSEHLDVSILYADVVNYSQLTVSLPVQKLVEVLNELFGKFDDVCEEHGVLRIKFLGDCYNCVSGIPTRNPSHARSCVRLGLDMISIIKEVRMARKLNDRLNMRIGVHSGKVLSGLLGVCKWQYDIWSQDAIIANHMEQAGIPGHVHITKDTLQLLGNEFLYKPANGNKRNKFLEKHNIETFLIVPNEPRSPTKIEKQTKKGDLNNYEERINFSRRTSNGNVRRFTSGGRHSNRTSSIADVANPINSRRRMAFMDNNLYRYQQTLKIADEQMAGAIRNMPVGVYQWMFSQTNINPLFLTFENLKWELPFLRQPDPLFKFYILGALAGAISMITIQALGDTRHWVTWALFGLTAAFLLSLLPFTWTHYVWNHVKDPHHDVDVIDKPRWGPARLLYQASLHVMWRFEIRFLLFLLLCALLASCALAELVRRTFNLTLTLTCTLCGVVW</sequence>
<evidence type="ECO:0000256" key="5">
    <source>
        <dbReference type="ARBA" id="ARBA00022723"/>
    </source>
</evidence>
<gene>
    <name evidence="14" type="ORF">PR048_033518</name>
</gene>
<keyword evidence="10 12" id="KW-0472">Membrane</keyword>
<keyword evidence="8" id="KW-0460">Magnesium</keyword>
<feature type="transmembrane region" description="Helical" evidence="12">
    <location>
        <begin position="142"/>
        <end position="160"/>
    </location>
</feature>
<dbReference type="EC" id="4.6.1.1" evidence="3"/>
<keyword evidence="9 12" id="KW-1133">Transmembrane helix</keyword>
<protein>
    <recommendedName>
        <fullName evidence="3">adenylate cyclase</fullName>
        <ecNumber evidence="3">4.6.1.1</ecNumber>
    </recommendedName>
</protein>
<comment type="catalytic activity">
    <reaction evidence="1">
        <text>ATP = 3',5'-cyclic AMP + diphosphate</text>
        <dbReference type="Rhea" id="RHEA:15389"/>
        <dbReference type="ChEBI" id="CHEBI:30616"/>
        <dbReference type="ChEBI" id="CHEBI:33019"/>
        <dbReference type="ChEBI" id="CHEBI:58165"/>
        <dbReference type="EC" id="4.6.1.1"/>
    </reaction>
</comment>
<organism evidence="14 15">
    <name type="scientific">Dryococelus australis</name>
    <dbReference type="NCBI Taxonomy" id="614101"/>
    <lineage>
        <taxon>Eukaryota</taxon>
        <taxon>Metazoa</taxon>
        <taxon>Ecdysozoa</taxon>
        <taxon>Arthropoda</taxon>
        <taxon>Hexapoda</taxon>
        <taxon>Insecta</taxon>
        <taxon>Pterygota</taxon>
        <taxon>Neoptera</taxon>
        <taxon>Polyneoptera</taxon>
        <taxon>Phasmatodea</taxon>
        <taxon>Verophasmatodea</taxon>
        <taxon>Anareolatae</taxon>
        <taxon>Phasmatidae</taxon>
        <taxon>Eurycanthinae</taxon>
        <taxon>Dryococelus</taxon>
    </lineage>
</organism>
<dbReference type="InterPro" id="IPR001054">
    <property type="entry name" value="A/G_cyclase"/>
</dbReference>
<evidence type="ECO:0000256" key="12">
    <source>
        <dbReference type="SAM" id="Phobius"/>
    </source>
</evidence>
<evidence type="ECO:0000259" key="13">
    <source>
        <dbReference type="PROSITE" id="PS50125"/>
    </source>
</evidence>
<keyword evidence="7" id="KW-0067">ATP-binding</keyword>
<evidence type="ECO:0000256" key="8">
    <source>
        <dbReference type="ARBA" id="ARBA00022842"/>
    </source>
</evidence>
<reference evidence="14 15" key="1">
    <citation type="submission" date="2023-02" db="EMBL/GenBank/DDBJ databases">
        <title>LHISI_Scaffold_Assembly.</title>
        <authorList>
            <person name="Stuart O.P."/>
            <person name="Cleave R."/>
            <person name="Magrath M.J.L."/>
            <person name="Mikheyev A.S."/>
        </authorList>
    </citation>
    <scope>NUCLEOTIDE SEQUENCE [LARGE SCALE GENOMIC DNA]</scope>
    <source>
        <strain evidence="14">Daus_M_001</strain>
        <tissue evidence="14">Leg muscle</tissue>
    </source>
</reference>
<feature type="domain" description="Guanylate cyclase" evidence="13">
    <location>
        <begin position="357"/>
        <end position="486"/>
    </location>
</feature>
<evidence type="ECO:0000256" key="10">
    <source>
        <dbReference type="ARBA" id="ARBA00023136"/>
    </source>
</evidence>
<comment type="subcellular location">
    <subcellularLocation>
        <location evidence="2">Membrane</location>
        <topology evidence="2">Multi-pass membrane protein</topology>
    </subcellularLocation>
</comment>
<evidence type="ECO:0000256" key="2">
    <source>
        <dbReference type="ARBA" id="ARBA00004141"/>
    </source>
</evidence>
<keyword evidence="4 12" id="KW-0812">Transmembrane</keyword>
<dbReference type="CDD" id="cd07302">
    <property type="entry name" value="CHD"/>
    <property type="match status" value="1"/>
</dbReference>
<name>A0ABQ9G4N3_9NEOP</name>
<evidence type="ECO:0000256" key="9">
    <source>
        <dbReference type="ARBA" id="ARBA00022989"/>
    </source>
</evidence>
<feature type="transmembrane region" description="Helical" evidence="12">
    <location>
        <begin position="667"/>
        <end position="685"/>
    </location>
</feature>
<proteinExistence type="predicted"/>
<dbReference type="Gene3D" id="3.30.70.1230">
    <property type="entry name" value="Nucleotide cyclase"/>
    <property type="match status" value="1"/>
</dbReference>
<evidence type="ECO:0000256" key="1">
    <source>
        <dbReference type="ARBA" id="ARBA00001593"/>
    </source>
</evidence>
<accession>A0ABQ9G4N3</accession>
<comment type="caution">
    <text evidence="14">The sequence shown here is derived from an EMBL/GenBank/DDBJ whole genome shotgun (WGS) entry which is preliminary data.</text>
</comment>
<dbReference type="InterPro" id="IPR029787">
    <property type="entry name" value="Nucleotide_cyclase"/>
</dbReference>
<feature type="transmembrane region" description="Helical" evidence="12">
    <location>
        <begin position="172"/>
        <end position="190"/>
    </location>
</feature>
<evidence type="ECO:0000256" key="7">
    <source>
        <dbReference type="ARBA" id="ARBA00022840"/>
    </source>
</evidence>